<dbReference type="OMA" id="WPENILR"/>
<feature type="compositionally biased region" description="Acidic residues" evidence="1">
    <location>
        <begin position="383"/>
        <end position="393"/>
    </location>
</feature>
<feature type="compositionally biased region" description="Basic residues" evidence="1">
    <location>
        <begin position="444"/>
        <end position="453"/>
    </location>
</feature>
<dbReference type="STRING" id="5539.A0A3E2HII9"/>
<feature type="region of interest" description="Disordered" evidence="1">
    <location>
        <begin position="382"/>
        <end position="467"/>
    </location>
</feature>
<evidence type="ECO:0000313" key="2">
    <source>
        <dbReference type="EMBL" id="RFU33239.1"/>
    </source>
</evidence>
<accession>A0A3E2HII9</accession>
<comment type="caution">
    <text evidence="2">The sequence shown here is derived from an EMBL/GenBank/DDBJ whole genome shotgun (WGS) entry which is preliminary data.</text>
</comment>
<keyword evidence="3" id="KW-1185">Reference proteome</keyword>
<dbReference type="OrthoDB" id="2351940at2759"/>
<evidence type="ECO:0000313" key="3">
    <source>
        <dbReference type="Proteomes" id="UP000258309"/>
    </source>
</evidence>
<feature type="non-terminal residue" evidence="2">
    <location>
        <position position="558"/>
    </location>
</feature>
<proteinExistence type="predicted"/>
<dbReference type="EMBL" id="NCSJ02000039">
    <property type="protein sequence ID" value="RFU33239.1"/>
    <property type="molecule type" value="Genomic_DNA"/>
</dbReference>
<protein>
    <submittedName>
        <fullName evidence="2">Uncharacterized protein</fullName>
    </submittedName>
</protein>
<evidence type="ECO:0000256" key="1">
    <source>
        <dbReference type="SAM" id="MobiDB-lite"/>
    </source>
</evidence>
<reference evidence="2 3" key="1">
    <citation type="submission" date="2018-05" db="EMBL/GenBank/DDBJ databases">
        <title>Draft genome sequence of Scytalidium lignicola DSM 105466, a ubiquitous saprotrophic fungus.</title>
        <authorList>
            <person name="Buettner E."/>
            <person name="Gebauer A.M."/>
            <person name="Hofrichter M."/>
            <person name="Liers C."/>
            <person name="Kellner H."/>
        </authorList>
    </citation>
    <scope>NUCLEOTIDE SEQUENCE [LARGE SCALE GENOMIC DNA]</scope>
    <source>
        <strain evidence="2 3">DSM 105466</strain>
    </source>
</reference>
<feature type="compositionally biased region" description="Basic and acidic residues" evidence="1">
    <location>
        <begin position="394"/>
        <end position="403"/>
    </location>
</feature>
<dbReference type="Proteomes" id="UP000258309">
    <property type="component" value="Unassembled WGS sequence"/>
</dbReference>
<organism evidence="2 3">
    <name type="scientific">Scytalidium lignicola</name>
    <name type="common">Hyphomycete</name>
    <dbReference type="NCBI Taxonomy" id="5539"/>
    <lineage>
        <taxon>Eukaryota</taxon>
        <taxon>Fungi</taxon>
        <taxon>Dikarya</taxon>
        <taxon>Ascomycota</taxon>
        <taxon>Pezizomycotina</taxon>
        <taxon>Leotiomycetes</taxon>
        <taxon>Leotiomycetes incertae sedis</taxon>
        <taxon>Scytalidium</taxon>
    </lineage>
</organism>
<name>A0A3E2HII9_SCYLI</name>
<gene>
    <name evidence="2" type="ORF">B7463_g3095</name>
</gene>
<sequence length="558" mass="62504">MSLSEDSEHMRERIRRTLAELLFPNAVNNSLYELSQQPLSLQTDPNQLDTEHRVSTHREALSPLFIARPSSPPFASPGLGPTGSQLPAHESPLSRLAAAMSSRRGRSRTMANARNERLSRIAQYQRNLMNNSQDDTDRQEQNPTVASINDLTAQFAQSHSDLRALLEDPVFQFSASRERSEPEYMRGAKRRKLDSDRLDSEFAGFSYGRYGQVEPGKLNMEIVSCDGGIHKEARDGNYAAENVLKNDPSVYCTESNRCNLVLRHQGGTVFSLKELIIKAPLKGYTAPIQEGMVFIAMESDELLESTAKYQIQYSQPRSNTETSETPIVSIRHNEDGSMTTAQARARRLYNIGLHDADCDLGTAQIPPEFAVNAPLFQITTECSDSEDDSEGEGYDEHSRDSPDLSRPSLYSYSGISFDDPTDDDQDEAEYRLRRQLNQSWPGLHPHRPRRRTVRTQPTSPPPAAEPRATLAEVAEANQGSSQEAGNAEGKKLMVPHARFFIERDKSKCTVRFDPPVSGRFVLLKMWSPRPTEKGNIDIQSVVLKGFAGPRFFPAITMR</sequence>
<feature type="compositionally biased region" description="Low complexity" evidence="1">
    <location>
        <begin position="91"/>
        <end position="102"/>
    </location>
</feature>
<feature type="region of interest" description="Disordered" evidence="1">
    <location>
        <begin position="67"/>
        <end position="110"/>
    </location>
</feature>
<dbReference type="AlphaFoldDB" id="A0A3E2HII9"/>
<feature type="non-terminal residue" evidence="2">
    <location>
        <position position="1"/>
    </location>
</feature>